<keyword evidence="7" id="KW-1185">Reference proteome</keyword>
<dbReference type="Gene3D" id="3.40.50.2300">
    <property type="match status" value="2"/>
</dbReference>
<dbReference type="AlphaFoldDB" id="A0AA96LH63"/>
<keyword evidence="1" id="KW-0678">Repressor</keyword>
<gene>
    <name evidence="6" type="ORF">MJA45_09170</name>
</gene>
<dbReference type="EMBL" id="CP130318">
    <property type="protein sequence ID" value="WNQ13174.1"/>
    <property type="molecule type" value="Genomic_DNA"/>
</dbReference>
<dbReference type="InterPro" id="IPR028082">
    <property type="entry name" value="Peripla_BP_I"/>
</dbReference>
<evidence type="ECO:0000256" key="4">
    <source>
        <dbReference type="ARBA" id="ARBA00023163"/>
    </source>
</evidence>
<dbReference type="RefSeq" id="WP_315606954.1">
    <property type="nucleotide sequence ID" value="NZ_CP130318.1"/>
</dbReference>
<dbReference type="SUPFAM" id="SSF53822">
    <property type="entry name" value="Periplasmic binding protein-like I"/>
    <property type="match status" value="1"/>
</dbReference>
<protein>
    <submittedName>
        <fullName evidence="6">LacI family DNA-binding transcriptional regulator</fullName>
    </submittedName>
</protein>
<dbReference type="GO" id="GO:0000976">
    <property type="term" value="F:transcription cis-regulatory region binding"/>
    <property type="evidence" value="ECO:0007669"/>
    <property type="project" value="TreeGrafter"/>
</dbReference>
<dbReference type="SMART" id="SM00354">
    <property type="entry name" value="HTH_LACI"/>
    <property type="match status" value="1"/>
</dbReference>
<evidence type="ECO:0000313" key="7">
    <source>
        <dbReference type="Proteomes" id="UP001305702"/>
    </source>
</evidence>
<dbReference type="Pfam" id="PF13377">
    <property type="entry name" value="Peripla_BP_3"/>
    <property type="match status" value="1"/>
</dbReference>
<dbReference type="Pfam" id="PF00356">
    <property type="entry name" value="LacI"/>
    <property type="match status" value="1"/>
</dbReference>
<dbReference type="InterPro" id="IPR046335">
    <property type="entry name" value="LacI/GalR-like_sensor"/>
</dbReference>
<dbReference type="InterPro" id="IPR000843">
    <property type="entry name" value="HTH_LacI"/>
</dbReference>
<name>A0AA96LH63_9BACL</name>
<dbReference type="CDD" id="cd01392">
    <property type="entry name" value="HTH_LacI"/>
    <property type="match status" value="1"/>
</dbReference>
<dbReference type="PANTHER" id="PTHR30146">
    <property type="entry name" value="LACI-RELATED TRANSCRIPTIONAL REPRESSOR"/>
    <property type="match status" value="1"/>
</dbReference>
<evidence type="ECO:0000256" key="2">
    <source>
        <dbReference type="ARBA" id="ARBA00023015"/>
    </source>
</evidence>
<accession>A0AA96LH63</accession>
<dbReference type="Gene3D" id="1.10.260.40">
    <property type="entry name" value="lambda repressor-like DNA-binding domains"/>
    <property type="match status" value="1"/>
</dbReference>
<reference evidence="6 7" key="1">
    <citation type="submission" date="2022-02" db="EMBL/GenBank/DDBJ databases">
        <title>Paenibacillus sp. MBLB1776 Whole Genome Shotgun Sequencing.</title>
        <authorList>
            <person name="Hwang C.Y."/>
            <person name="Cho E.-S."/>
            <person name="Seo M.-J."/>
        </authorList>
    </citation>
    <scope>NUCLEOTIDE SEQUENCE [LARGE SCALE GENOMIC DNA]</scope>
    <source>
        <strain evidence="6 7">MBLB1776</strain>
    </source>
</reference>
<dbReference type="Proteomes" id="UP001305702">
    <property type="component" value="Chromosome"/>
</dbReference>
<dbReference type="PANTHER" id="PTHR30146:SF148">
    <property type="entry name" value="HTH-TYPE TRANSCRIPTIONAL REPRESSOR PURR-RELATED"/>
    <property type="match status" value="1"/>
</dbReference>
<dbReference type="KEGG" id="paun:MJA45_09170"/>
<proteinExistence type="predicted"/>
<feature type="domain" description="HTH lacI-type" evidence="5">
    <location>
        <begin position="9"/>
        <end position="49"/>
    </location>
</feature>
<evidence type="ECO:0000313" key="6">
    <source>
        <dbReference type="EMBL" id="WNQ13174.1"/>
    </source>
</evidence>
<sequence>MKKKYTTMDIAHMLNVSRTTVSKALNNHPDIPEHTKKLVTETALNLGYKKFLNAQPKDINVRVSMVRHKQDTRTIAFLIKSTINIFQRGFWGDILRGVEEASRHHGYQMLFNYLSDEDLEQGRVPETITALKPEGVVLAGITRKEFARALSRLEIPFVLIDGYYEERTNEMLCDSVLMESEQSTFELTSCLIEQNHREIGFIGDVSNCKSFMERWIGFKRAVTDAGFAVRRDYCLVEPSPDNYFKLPEIASRLDSMPELPSAFVCANDLIAYHLIAYLEGKGLRVPQDISVTGFDYMQQQPDMAPIPLQLATAEVSGMEIGSRAFEQLLWRFQHLDRPFETVRVASRIIPGDSTGPCAGE</sequence>
<evidence type="ECO:0000259" key="5">
    <source>
        <dbReference type="PROSITE" id="PS50932"/>
    </source>
</evidence>
<evidence type="ECO:0000256" key="3">
    <source>
        <dbReference type="ARBA" id="ARBA00023125"/>
    </source>
</evidence>
<organism evidence="6 7">
    <name type="scientific">Paenibacillus aurantius</name>
    <dbReference type="NCBI Taxonomy" id="2918900"/>
    <lineage>
        <taxon>Bacteria</taxon>
        <taxon>Bacillati</taxon>
        <taxon>Bacillota</taxon>
        <taxon>Bacilli</taxon>
        <taxon>Bacillales</taxon>
        <taxon>Paenibacillaceae</taxon>
        <taxon>Paenibacillus</taxon>
    </lineage>
</organism>
<dbReference type="PROSITE" id="PS50932">
    <property type="entry name" value="HTH_LACI_2"/>
    <property type="match status" value="1"/>
</dbReference>
<evidence type="ECO:0000256" key="1">
    <source>
        <dbReference type="ARBA" id="ARBA00022491"/>
    </source>
</evidence>
<keyword evidence="4" id="KW-0804">Transcription</keyword>
<dbReference type="SUPFAM" id="SSF47413">
    <property type="entry name" value="lambda repressor-like DNA-binding domains"/>
    <property type="match status" value="1"/>
</dbReference>
<dbReference type="CDD" id="cd19974">
    <property type="entry name" value="PBP1_LacI-like"/>
    <property type="match status" value="1"/>
</dbReference>
<dbReference type="InterPro" id="IPR010982">
    <property type="entry name" value="Lambda_DNA-bd_dom_sf"/>
</dbReference>
<dbReference type="GO" id="GO:0003700">
    <property type="term" value="F:DNA-binding transcription factor activity"/>
    <property type="evidence" value="ECO:0007669"/>
    <property type="project" value="TreeGrafter"/>
</dbReference>
<keyword evidence="2" id="KW-0805">Transcription regulation</keyword>
<keyword evidence="3 6" id="KW-0238">DNA-binding</keyword>